<reference evidence="4" key="2">
    <citation type="journal article" date="2021" name="Genome Biol. Evol.">
        <title>Developing a high-quality reference genome for a parasitic bivalve with doubly uniparental inheritance (Bivalvia: Unionida).</title>
        <authorList>
            <person name="Smith C.H."/>
        </authorList>
    </citation>
    <scope>NUCLEOTIDE SEQUENCE</scope>
    <source>
        <strain evidence="4">CHS0354</strain>
        <tissue evidence="4">Mantle</tissue>
    </source>
</reference>
<dbReference type="Pfam" id="PF16026">
    <property type="entry name" value="MIEAP"/>
    <property type="match status" value="1"/>
</dbReference>
<feature type="region of interest" description="Disordered" evidence="2">
    <location>
        <begin position="97"/>
        <end position="121"/>
    </location>
</feature>
<feature type="domain" description="Mitochondria-eating protein C-terminal" evidence="3">
    <location>
        <begin position="246"/>
        <end position="438"/>
    </location>
</feature>
<evidence type="ECO:0000256" key="2">
    <source>
        <dbReference type="SAM" id="MobiDB-lite"/>
    </source>
</evidence>
<gene>
    <name evidence="4" type="ORF">CHS0354_030863</name>
</gene>
<evidence type="ECO:0000256" key="1">
    <source>
        <dbReference type="SAM" id="Coils"/>
    </source>
</evidence>
<dbReference type="Proteomes" id="UP001195483">
    <property type="component" value="Unassembled WGS sequence"/>
</dbReference>
<keyword evidence="5" id="KW-1185">Reference proteome</keyword>
<name>A0AAE0SM58_9BIVA</name>
<feature type="coiled-coil region" evidence="1">
    <location>
        <begin position="37"/>
        <end position="71"/>
    </location>
</feature>
<dbReference type="InterPro" id="IPR031981">
    <property type="entry name" value="MIEAP_C"/>
</dbReference>
<accession>A0AAE0SM58</accession>
<feature type="compositionally biased region" description="Polar residues" evidence="2">
    <location>
        <begin position="99"/>
        <end position="114"/>
    </location>
</feature>
<dbReference type="EMBL" id="JAEAOA010001835">
    <property type="protein sequence ID" value="KAK3594516.1"/>
    <property type="molecule type" value="Genomic_DNA"/>
</dbReference>
<evidence type="ECO:0000313" key="5">
    <source>
        <dbReference type="Proteomes" id="UP001195483"/>
    </source>
</evidence>
<sequence>MSSIIEDSKHQKELLLVDKKTEALSLLDSENDVRKKLIESESKLMQLTRQNGKLKQKVAQLKTQMRADKENWQLEGCKWKYKYEELEKKFNESSEHSYKSLTFRESSPDDNVQSKCAGDEEKKDIHEKEVLELKEKVVTLEEVLKTVQDEADNLSELKRKYERRNTQLLNRITLLEQSLQKAQTEKDARQGNDCPKSFGNKKTKIMMERDRLKNDNEKLRMRLSEIAGSLLLDRNPSIADLSDETRPSKLADSFSELYDNEWTDAFEEQEGSEKEAIQNLLNMLVEIHNKCQTVGSKYLLALEETSITLPGKGRKILEQTVQIPSTIRKFLLEIRKNFTPLIMQQLTKFFQGKFIGKTEESLKERQATSRYVEKCTQLCWYMATKDPPVVLGPIPSEEDIVNKDFFHLYTSSGKHVHFCVWPPLLLHNGGSLLRKGVIQGK</sequence>
<comment type="caution">
    <text evidence="4">The sequence shown here is derived from an EMBL/GenBank/DDBJ whole genome shotgun (WGS) entry which is preliminary data.</text>
</comment>
<protein>
    <recommendedName>
        <fullName evidence="3">Mitochondria-eating protein C-terminal domain-containing protein</fullName>
    </recommendedName>
</protein>
<reference evidence="4" key="3">
    <citation type="submission" date="2023-05" db="EMBL/GenBank/DDBJ databases">
        <authorList>
            <person name="Smith C.H."/>
        </authorList>
    </citation>
    <scope>NUCLEOTIDE SEQUENCE</scope>
    <source>
        <strain evidence="4">CHS0354</strain>
        <tissue evidence="4">Mantle</tissue>
    </source>
</reference>
<keyword evidence="1" id="KW-0175">Coiled coil</keyword>
<proteinExistence type="predicted"/>
<organism evidence="4 5">
    <name type="scientific">Potamilus streckersoni</name>
    <dbReference type="NCBI Taxonomy" id="2493646"/>
    <lineage>
        <taxon>Eukaryota</taxon>
        <taxon>Metazoa</taxon>
        <taxon>Spiralia</taxon>
        <taxon>Lophotrochozoa</taxon>
        <taxon>Mollusca</taxon>
        <taxon>Bivalvia</taxon>
        <taxon>Autobranchia</taxon>
        <taxon>Heteroconchia</taxon>
        <taxon>Palaeoheterodonta</taxon>
        <taxon>Unionida</taxon>
        <taxon>Unionoidea</taxon>
        <taxon>Unionidae</taxon>
        <taxon>Ambleminae</taxon>
        <taxon>Lampsilini</taxon>
        <taxon>Potamilus</taxon>
    </lineage>
</organism>
<evidence type="ECO:0000259" key="3">
    <source>
        <dbReference type="Pfam" id="PF16026"/>
    </source>
</evidence>
<dbReference type="AlphaFoldDB" id="A0AAE0SM58"/>
<reference evidence="4" key="1">
    <citation type="journal article" date="2021" name="Genome Biol. Evol.">
        <title>A High-Quality Reference Genome for a Parasitic Bivalve with Doubly Uniparental Inheritance (Bivalvia: Unionida).</title>
        <authorList>
            <person name="Smith C.H."/>
        </authorList>
    </citation>
    <scope>NUCLEOTIDE SEQUENCE</scope>
    <source>
        <strain evidence="4">CHS0354</strain>
    </source>
</reference>
<evidence type="ECO:0000313" key="4">
    <source>
        <dbReference type="EMBL" id="KAK3594516.1"/>
    </source>
</evidence>